<evidence type="ECO:0000256" key="3">
    <source>
        <dbReference type="ARBA" id="ARBA00022490"/>
    </source>
</evidence>
<comment type="similarity">
    <text evidence="2">Belongs to the TUBGCP family.</text>
</comment>
<proteinExistence type="inferred from homology"/>
<feature type="chain" id="PRO_5004550195" description="Spindle pole body component" evidence="7">
    <location>
        <begin position="21"/>
        <end position="1188"/>
    </location>
</feature>
<dbReference type="GO" id="GO:0000930">
    <property type="term" value="C:gamma-tubulin complex"/>
    <property type="evidence" value="ECO:0007669"/>
    <property type="project" value="UniProtKB-ARBA"/>
</dbReference>
<evidence type="ECO:0000313" key="10">
    <source>
        <dbReference type="EMBL" id="EPS98743.1"/>
    </source>
</evidence>
<evidence type="ECO:0000256" key="1">
    <source>
        <dbReference type="ARBA" id="ARBA00004245"/>
    </source>
</evidence>
<dbReference type="GO" id="GO:0005874">
    <property type="term" value="C:microtubule"/>
    <property type="evidence" value="ECO:0007669"/>
    <property type="project" value="UniProtKB-KW"/>
</dbReference>
<evidence type="ECO:0000256" key="5">
    <source>
        <dbReference type="ARBA" id="ARBA00023212"/>
    </source>
</evidence>
<keyword evidence="5" id="KW-0206">Cytoskeleton</keyword>
<organism evidence="10 11">
    <name type="scientific">Fomitopsis schrenkii</name>
    <name type="common">Brown rot fungus</name>
    <dbReference type="NCBI Taxonomy" id="2126942"/>
    <lineage>
        <taxon>Eukaryota</taxon>
        <taxon>Fungi</taxon>
        <taxon>Dikarya</taxon>
        <taxon>Basidiomycota</taxon>
        <taxon>Agaricomycotina</taxon>
        <taxon>Agaricomycetes</taxon>
        <taxon>Polyporales</taxon>
        <taxon>Fomitopsis</taxon>
    </lineage>
</organism>
<reference evidence="10 11" key="1">
    <citation type="journal article" date="2012" name="Science">
        <title>The Paleozoic origin of enzymatic lignin decomposition reconstructed from 31 fungal genomes.</title>
        <authorList>
            <person name="Floudas D."/>
            <person name="Binder M."/>
            <person name="Riley R."/>
            <person name="Barry K."/>
            <person name="Blanchette R.A."/>
            <person name="Henrissat B."/>
            <person name="Martinez A.T."/>
            <person name="Otillar R."/>
            <person name="Spatafora J.W."/>
            <person name="Yadav J.S."/>
            <person name="Aerts A."/>
            <person name="Benoit I."/>
            <person name="Boyd A."/>
            <person name="Carlson A."/>
            <person name="Copeland A."/>
            <person name="Coutinho P.M."/>
            <person name="de Vries R.P."/>
            <person name="Ferreira P."/>
            <person name="Findley K."/>
            <person name="Foster B."/>
            <person name="Gaskell J."/>
            <person name="Glotzer D."/>
            <person name="Gorecki P."/>
            <person name="Heitman J."/>
            <person name="Hesse C."/>
            <person name="Hori C."/>
            <person name="Igarashi K."/>
            <person name="Jurgens J.A."/>
            <person name="Kallen N."/>
            <person name="Kersten P."/>
            <person name="Kohler A."/>
            <person name="Kuees U."/>
            <person name="Kumar T.K.A."/>
            <person name="Kuo A."/>
            <person name="LaButti K."/>
            <person name="Larrondo L.F."/>
            <person name="Lindquist E."/>
            <person name="Ling A."/>
            <person name="Lombard V."/>
            <person name="Lucas S."/>
            <person name="Lundell T."/>
            <person name="Martin R."/>
            <person name="McLaughlin D.J."/>
            <person name="Morgenstern I."/>
            <person name="Morin E."/>
            <person name="Murat C."/>
            <person name="Nagy L.G."/>
            <person name="Nolan M."/>
            <person name="Ohm R.A."/>
            <person name="Patyshakuliyeva A."/>
            <person name="Rokas A."/>
            <person name="Ruiz-Duenas F.J."/>
            <person name="Sabat G."/>
            <person name="Salamov A."/>
            <person name="Samejima M."/>
            <person name="Schmutz J."/>
            <person name="Slot J.C."/>
            <person name="St John F."/>
            <person name="Stenlid J."/>
            <person name="Sun H."/>
            <person name="Sun S."/>
            <person name="Syed K."/>
            <person name="Tsang A."/>
            <person name="Wiebenga A."/>
            <person name="Young D."/>
            <person name="Pisabarro A."/>
            <person name="Eastwood D.C."/>
            <person name="Martin F."/>
            <person name="Cullen D."/>
            <person name="Grigoriev I.V."/>
            <person name="Hibbett D.S."/>
        </authorList>
    </citation>
    <scope>NUCLEOTIDE SEQUENCE</scope>
    <source>
        <strain evidence="11">FP-58527</strain>
    </source>
</reference>
<dbReference type="Gene3D" id="1.20.120.1900">
    <property type="entry name" value="Gamma-tubulin complex, C-terminal domain"/>
    <property type="match status" value="1"/>
</dbReference>
<dbReference type="OrthoDB" id="66546at2759"/>
<keyword evidence="7" id="KW-0732">Signal</keyword>
<dbReference type="HOGENOM" id="CLU_286852_0_0_1"/>
<feature type="domain" description="Gamma tubulin complex component protein N-terminal" evidence="9">
    <location>
        <begin position="430"/>
        <end position="822"/>
    </location>
</feature>
<comment type="subcellular location">
    <subcellularLocation>
        <location evidence="1">Cytoplasm</location>
        <location evidence="1">Cytoskeleton</location>
    </subcellularLocation>
</comment>
<dbReference type="InterPro" id="IPR040457">
    <property type="entry name" value="GCP_C"/>
</dbReference>
<dbReference type="PANTHER" id="PTHR19302">
    <property type="entry name" value="GAMMA TUBULIN COMPLEX PROTEIN"/>
    <property type="match status" value="1"/>
</dbReference>
<dbReference type="InterPro" id="IPR042241">
    <property type="entry name" value="GCP_C_sf"/>
</dbReference>
<feature type="region of interest" description="Disordered" evidence="6">
    <location>
        <begin position="1100"/>
        <end position="1132"/>
    </location>
</feature>
<dbReference type="EMBL" id="KE504162">
    <property type="protein sequence ID" value="EPS98743.1"/>
    <property type="molecule type" value="Genomic_DNA"/>
</dbReference>
<dbReference type="GO" id="GO:0005816">
    <property type="term" value="C:spindle pole body"/>
    <property type="evidence" value="ECO:0007669"/>
    <property type="project" value="UniProtKB-ARBA"/>
</dbReference>
<dbReference type="GO" id="GO:0007020">
    <property type="term" value="P:microtubule nucleation"/>
    <property type="evidence" value="ECO:0007669"/>
    <property type="project" value="InterPro"/>
</dbReference>
<evidence type="ECO:0000313" key="11">
    <source>
        <dbReference type="Proteomes" id="UP000015241"/>
    </source>
</evidence>
<dbReference type="Pfam" id="PF04130">
    <property type="entry name" value="GCP_C_terminal"/>
    <property type="match status" value="1"/>
</dbReference>
<dbReference type="InterPro" id="IPR007259">
    <property type="entry name" value="GCP"/>
</dbReference>
<evidence type="ECO:0000256" key="4">
    <source>
        <dbReference type="ARBA" id="ARBA00022701"/>
    </source>
</evidence>
<name>S8E5W0_FOMSC</name>
<feature type="region of interest" description="Disordered" evidence="6">
    <location>
        <begin position="319"/>
        <end position="348"/>
    </location>
</feature>
<dbReference type="InParanoid" id="S8E5W0"/>
<dbReference type="PANTHER" id="PTHR19302:SF33">
    <property type="entry name" value="GAMMA-TUBULIN COMPLEX COMPONENT 5"/>
    <property type="match status" value="1"/>
</dbReference>
<dbReference type="GO" id="GO:0043015">
    <property type="term" value="F:gamma-tubulin binding"/>
    <property type="evidence" value="ECO:0007669"/>
    <property type="project" value="InterPro"/>
</dbReference>
<accession>S8E5W0</accession>
<feature type="domain" description="Gamma tubulin complex component C-terminal" evidence="8">
    <location>
        <begin position="827"/>
        <end position="1080"/>
    </location>
</feature>
<keyword evidence="3" id="KW-0963">Cytoplasm</keyword>
<evidence type="ECO:0000256" key="7">
    <source>
        <dbReference type="SAM" id="SignalP"/>
    </source>
</evidence>
<dbReference type="eggNOG" id="KOG4344">
    <property type="taxonomic scope" value="Eukaryota"/>
</dbReference>
<dbReference type="InterPro" id="IPR041470">
    <property type="entry name" value="GCP_N"/>
</dbReference>
<evidence type="ECO:0008006" key="12">
    <source>
        <dbReference type="Google" id="ProtNLM"/>
    </source>
</evidence>
<evidence type="ECO:0000259" key="9">
    <source>
        <dbReference type="Pfam" id="PF17681"/>
    </source>
</evidence>
<evidence type="ECO:0000256" key="6">
    <source>
        <dbReference type="SAM" id="MobiDB-lite"/>
    </source>
</evidence>
<dbReference type="GO" id="GO:0000922">
    <property type="term" value="C:spindle pole"/>
    <property type="evidence" value="ECO:0007669"/>
    <property type="project" value="InterPro"/>
</dbReference>
<dbReference type="InterPro" id="IPR059169">
    <property type="entry name" value="GCP5_N_ext"/>
</dbReference>
<dbReference type="Pfam" id="PF17681">
    <property type="entry name" value="GCP_N_terminal"/>
    <property type="match status" value="1"/>
</dbReference>
<feature type="compositionally biased region" description="Polar residues" evidence="6">
    <location>
        <begin position="137"/>
        <end position="152"/>
    </location>
</feature>
<feature type="compositionally biased region" description="Low complexity" evidence="6">
    <location>
        <begin position="86"/>
        <end position="136"/>
    </location>
</feature>
<dbReference type="AlphaFoldDB" id="S8E5W0"/>
<keyword evidence="11" id="KW-1185">Reference proteome</keyword>
<gene>
    <name evidence="10" type="ORF">FOMPIDRAFT_1037317</name>
</gene>
<feature type="region of interest" description="Disordered" evidence="6">
    <location>
        <begin position="79"/>
        <end position="152"/>
    </location>
</feature>
<keyword evidence="4" id="KW-0493">Microtubule</keyword>
<dbReference type="GO" id="GO:0051011">
    <property type="term" value="F:microtubule minus-end binding"/>
    <property type="evidence" value="ECO:0007669"/>
    <property type="project" value="TreeGrafter"/>
</dbReference>
<dbReference type="CDD" id="cd22572">
    <property type="entry name" value="GCP5_NTD"/>
    <property type="match status" value="1"/>
</dbReference>
<dbReference type="Proteomes" id="UP000015241">
    <property type="component" value="Unassembled WGS sequence"/>
</dbReference>
<evidence type="ECO:0000259" key="8">
    <source>
        <dbReference type="Pfam" id="PF04130"/>
    </source>
</evidence>
<dbReference type="STRING" id="743788.S8E5W0"/>
<dbReference type="GO" id="GO:0051225">
    <property type="term" value="P:spindle assembly"/>
    <property type="evidence" value="ECO:0007669"/>
    <property type="project" value="TreeGrafter"/>
</dbReference>
<dbReference type="GO" id="GO:0031122">
    <property type="term" value="P:cytoplasmic microtubule organization"/>
    <property type="evidence" value="ECO:0007669"/>
    <property type="project" value="TreeGrafter"/>
</dbReference>
<dbReference type="GO" id="GO:0000278">
    <property type="term" value="P:mitotic cell cycle"/>
    <property type="evidence" value="ECO:0007669"/>
    <property type="project" value="TreeGrafter"/>
</dbReference>
<protein>
    <recommendedName>
        <fullName evidence="12">Spindle pole body component</fullName>
    </recommendedName>
</protein>
<sequence>MSSTVTGSAFLAVVLAFAAGNLERGKAVLGVAFVTGENDLAVAYVLDESLYALSPSQSRLAARRLAILDAEKRRRCRWKGAPLRPASQASIRTASSASIRPSSSAPTVSGSLSSVRPASSLSSARPASSLSTRPSSRFTQRPGSRLSQRPISRQSTRLVPLYENLITQVTGLSAENDEDNFRTSVEFVSKSLDLTARPSGNVDMSAMDRHIRGHIQKARVNSHEEFADALQAAQRAVKKQAEAYNDLDSDIKAARMPAHLQLLLALSAPPDEATLQHADAYLERFHNPSKPPPGLTWKAILAEEPFEGDHWQGILPQENDDLLDSRSGGSTPSLSPWDDSDLDEPMSSSEVLDIADVQPSQFLDSARKAYLPPPAYRHRQDVEDLQARQYWRSEWQTDASTNRPFDISDASTLGLTILSRCKCIHEHDAVREVLMALQGDENMILEWSSDGEHPFEFTSTTTLRLLHLTAGAQVSILSNFSRLATIVQHLRKFVSAIYAKAGSKDDGVSDKPMHILNIYRQSTLTLEAFSSAVDGQLRAFNAWCAAREEDICRAQAGVGEPLVVSLLSLDKAVRDAFSDTFAVLLAVLRSVAQRAWRTAEPVVDIWTLPELPMKMAPSAFGALLLDSLLGAVQERASMGDLVSADALMRVFGESAEPTWAMVGQWMKDGMPVREGRSRPSGRFGGLDDEFFVEDNELPLLDPDFWTDGFVLREENGETEAQKRTAVPAFLSGIARNVLDAGKAVGLLRVLEIATLLDRDSPWMADWPSFAFVADSTRDRARGEDGESVSLLSASTEELSQALRDAVWPQCSLAQETLQRVLADDCGLMLHLSAIEDVCLMRRGDAMSHFVDVLFAKMDSRQAWNDFHFLNTAFRDVAEAGTQRWVDSSLVRLSHRGGKDKSIGRTVRALEGFSIDYAISFPLTYVFGPKAMQTYSSIFTFVLQIRRAKSVLERILVRGAAGNMAHMGSEGKVFYAMRSKLSWFVNTLLNFIATNVLHAEVLNFHKDFRQVKSLNDMIRLHDEHLFKMESRCLLQRNTAALQRAIISILDMSLHFSDCFVAFAGDTTHDISRHSIVMMKRHRSRRARRQKRNVIGFSTSLLEAGNSSDSDSELDADPLEGNAPEPSFSLGQSTMSAPDETFVDRLDKMSSELDALVRFIRRGVESLAAGSGEAAPAFGVFAFALEDWDR</sequence>
<evidence type="ECO:0000256" key="2">
    <source>
        <dbReference type="ARBA" id="ARBA00010337"/>
    </source>
</evidence>
<feature type="signal peptide" evidence="7">
    <location>
        <begin position="1"/>
        <end position="20"/>
    </location>
</feature>
<dbReference type="GO" id="GO:0051321">
    <property type="term" value="P:meiotic cell cycle"/>
    <property type="evidence" value="ECO:0007669"/>
    <property type="project" value="TreeGrafter"/>
</dbReference>